<dbReference type="EMBL" id="NIVC01000494">
    <property type="protein sequence ID" value="PAA82105.1"/>
    <property type="molecule type" value="Genomic_DNA"/>
</dbReference>
<comment type="subcellular location">
    <subcellularLocation>
        <location evidence="2">Cytoplasm</location>
    </subcellularLocation>
    <subcellularLocation>
        <location evidence="1">Endoplasmic reticulum</location>
    </subcellularLocation>
</comment>
<evidence type="ECO:0000259" key="10">
    <source>
        <dbReference type="Pfam" id="PF08492"/>
    </source>
</evidence>
<dbReference type="GO" id="GO:0005786">
    <property type="term" value="C:signal recognition particle, endoplasmic reticulum targeting"/>
    <property type="evidence" value="ECO:0007669"/>
    <property type="project" value="UniProtKB-KW"/>
</dbReference>
<dbReference type="SUPFAM" id="SSF48452">
    <property type="entry name" value="TPR-like"/>
    <property type="match status" value="2"/>
</dbReference>
<dbReference type="GO" id="GO:0006614">
    <property type="term" value="P:SRP-dependent cotranslational protein targeting to membrane"/>
    <property type="evidence" value="ECO:0007669"/>
    <property type="project" value="InterPro"/>
</dbReference>
<name>A0A267FFA9_9PLAT</name>
<dbReference type="PIRSF" id="PIRSF038922">
    <property type="entry name" value="SRP72"/>
    <property type="match status" value="1"/>
</dbReference>
<sequence>MSSNVSIVPGLYSDLNAAVKASEWEKVLTISNKVLSESPDEQKAFQCKTAALIHLGKFEDCLHHLKPSRSKFGVEQKFERAYCEYRLNRLAEALASLENCDSLRDQELRAQVLYRLERFNESLALYRSLVRNCADDYGEEREANMAAACAARCLFGDSEQLNDAEEDEAIKLLARDTYDQLYNVACALIGRGRLDEAAETLSEAERTCREALAEDDQETLMEELAPIQFQQAYLAQKTGNQQRQQEARKTYQSIANAKLADASLLAVCANNLVCANRDQNLFDSKKRIKFASGDALKQKLTKKQKQAIAMNQCLVYLYSNQGDLCKRSAEQLLKSDPNNETLALIVAAQLARERTPGGASGGGGVNASATNYLESLCAQQPDLVQTRIALAQLFAQAGSPRQACEALKQLPPDLLFSDRIVSAVMRLYASVEDRDAVTEFLADARRHYSETEPDDEKHKILLKLSARFEQSGGNYPAAAALYSELLQLTPNDQRLIASLVHAYAQFDPPKAEETSRLLKETDSLLALTSGSRADFDADQLESSFAFGSKYSAKRAPGPAKSGEKEAAKQAAASPASAAAAQKKKKKKGKLPKNFDPAGPPPDTERWLPRRERSYYRGKKKDKHRQMTRGPQGATAASGDLDVRARQMAAAAEAAEGAAAAAAAPSESAVGAAAAAATATKPKQQQQQQKKKKARGGRW</sequence>
<keyword evidence="13" id="KW-1185">Reference proteome</keyword>
<dbReference type="GO" id="GO:0008312">
    <property type="term" value="F:7S RNA binding"/>
    <property type="evidence" value="ECO:0007669"/>
    <property type="project" value="InterPro"/>
</dbReference>
<feature type="compositionally biased region" description="Low complexity" evidence="9">
    <location>
        <begin position="568"/>
        <end position="580"/>
    </location>
</feature>
<dbReference type="InterPro" id="IPR026270">
    <property type="entry name" value="SRP72"/>
</dbReference>
<evidence type="ECO:0000256" key="2">
    <source>
        <dbReference type="ARBA" id="ARBA00004496"/>
    </source>
</evidence>
<evidence type="ECO:0000256" key="6">
    <source>
        <dbReference type="ARBA" id="ARBA00022824"/>
    </source>
</evidence>
<dbReference type="AlphaFoldDB" id="A0A267FFA9"/>
<keyword evidence="5" id="KW-0963">Cytoplasm</keyword>
<protein>
    <recommendedName>
        <fullName evidence="4">Signal recognition particle subunit SRP72</fullName>
    </recommendedName>
</protein>
<organism evidence="11 13">
    <name type="scientific">Macrostomum lignano</name>
    <dbReference type="NCBI Taxonomy" id="282301"/>
    <lineage>
        <taxon>Eukaryota</taxon>
        <taxon>Metazoa</taxon>
        <taxon>Spiralia</taxon>
        <taxon>Lophotrochozoa</taxon>
        <taxon>Platyhelminthes</taxon>
        <taxon>Rhabditophora</taxon>
        <taxon>Macrostomorpha</taxon>
        <taxon>Macrostomida</taxon>
        <taxon>Macrostomidae</taxon>
        <taxon>Macrostomum</taxon>
    </lineage>
</organism>
<dbReference type="Pfam" id="PF08492">
    <property type="entry name" value="SRP72"/>
    <property type="match status" value="1"/>
</dbReference>
<dbReference type="InterPro" id="IPR013699">
    <property type="entry name" value="Signal_recog_part_SRP72_RNA-bd"/>
</dbReference>
<feature type="region of interest" description="Disordered" evidence="9">
    <location>
        <begin position="550"/>
        <end position="698"/>
    </location>
</feature>
<dbReference type="Proteomes" id="UP000215902">
    <property type="component" value="Unassembled WGS sequence"/>
</dbReference>
<evidence type="ECO:0000256" key="1">
    <source>
        <dbReference type="ARBA" id="ARBA00004240"/>
    </source>
</evidence>
<gene>
    <name evidence="11" type="ORF">BOX15_Mlig004229g1</name>
    <name evidence="12" type="ORF">BOX15_Mlig004229g3</name>
</gene>
<dbReference type="InterPro" id="IPR011990">
    <property type="entry name" value="TPR-like_helical_dom_sf"/>
</dbReference>
<keyword evidence="7" id="KW-0733">Signal recognition particle</keyword>
<evidence type="ECO:0000256" key="9">
    <source>
        <dbReference type="SAM" id="MobiDB-lite"/>
    </source>
</evidence>
<proteinExistence type="inferred from homology"/>
<evidence type="ECO:0000313" key="11">
    <source>
        <dbReference type="EMBL" id="PAA72480.1"/>
    </source>
</evidence>
<comment type="similarity">
    <text evidence="3">Belongs to the SRP72 family.</text>
</comment>
<dbReference type="OrthoDB" id="5421607at2759"/>
<dbReference type="PANTHER" id="PTHR14094">
    <property type="entry name" value="SIGNAL RECOGNITION PARTICLE 72"/>
    <property type="match status" value="1"/>
</dbReference>
<accession>A0A267FFA9</accession>
<feature type="compositionally biased region" description="Basic residues" evidence="9">
    <location>
        <begin position="581"/>
        <end position="590"/>
    </location>
</feature>
<feature type="domain" description="Signal recognition particle SRP72 subunit RNA-binding" evidence="10">
    <location>
        <begin position="563"/>
        <end position="617"/>
    </location>
</feature>
<comment type="caution">
    <text evidence="11">The sequence shown here is derived from an EMBL/GenBank/DDBJ whole genome shotgun (WGS) entry which is preliminary data.</text>
</comment>
<dbReference type="STRING" id="282301.A0A267FFA9"/>
<dbReference type="PANTHER" id="PTHR14094:SF9">
    <property type="entry name" value="SIGNAL RECOGNITION PARTICLE SUBUNIT SRP72"/>
    <property type="match status" value="1"/>
</dbReference>
<dbReference type="InterPro" id="IPR031545">
    <property type="entry name" value="SRP72_TPR-like"/>
</dbReference>
<evidence type="ECO:0000256" key="4">
    <source>
        <dbReference type="ARBA" id="ARBA00018350"/>
    </source>
</evidence>
<evidence type="ECO:0000256" key="8">
    <source>
        <dbReference type="ARBA" id="ARBA00023274"/>
    </source>
</evidence>
<evidence type="ECO:0000256" key="5">
    <source>
        <dbReference type="ARBA" id="ARBA00022490"/>
    </source>
</evidence>
<dbReference type="Pfam" id="PF17004">
    <property type="entry name" value="SRP_TPR_like"/>
    <property type="match status" value="1"/>
</dbReference>
<dbReference type="GO" id="GO:0043022">
    <property type="term" value="F:ribosome binding"/>
    <property type="evidence" value="ECO:0007669"/>
    <property type="project" value="TreeGrafter"/>
</dbReference>
<dbReference type="Gene3D" id="1.25.40.10">
    <property type="entry name" value="Tetratricopeptide repeat domain"/>
    <property type="match status" value="2"/>
</dbReference>
<evidence type="ECO:0000256" key="3">
    <source>
        <dbReference type="ARBA" id="ARBA00007676"/>
    </source>
</evidence>
<dbReference type="GO" id="GO:0005783">
    <property type="term" value="C:endoplasmic reticulum"/>
    <property type="evidence" value="ECO:0007669"/>
    <property type="project" value="UniProtKB-SubCell"/>
</dbReference>
<feature type="compositionally biased region" description="Low complexity" evidence="9">
    <location>
        <begin position="648"/>
        <end position="687"/>
    </location>
</feature>
<evidence type="ECO:0000256" key="7">
    <source>
        <dbReference type="ARBA" id="ARBA00023135"/>
    </source>
</evidence>
<dbReference type="EMBL" id="NIVC01001089">
    <property type="protein sequence ID" value="PAA72480.1"/>
    <property type="molecule type" value="Genomic_DNA"/>
</dbReference>
<feature type="compositionally biased region" description="Basic residues" evidence="9">
    <location>
        <begin position="688"/>
        <end position="698"/>
    </location>
</feature>
<keyword evidence="8" id="KW-0687">Ribonucleoprotein</keyword>
<feature type="compositionally biased region" description="Basic and acidic residues" evidence="9">
    <location>
        <begin position="602"/>
        <end position="614"/>
    </location>
</feature>
<keyword evidence="6" id="KW-0256">Endoplasmic reticulum</keyword>
<reference evidence="11 13" key="1">
    <citation type="submission" date="2017-06" db="EMBL/GenBank/DDBJ databases">
        <title>A platform for efficient transgenesis in Macrostomum lignano, a flatworm model organism for stem cell research.</title>
        <authorList>
            <person name="Berezikov E."/>
        </authorList>
    </citation>
    <scope>NUCLEOTIDE SEQUENCE [LARGE SCALE GENOMIC DNA]</scope>
    <source>
        <strain evidence="11">DV1</strain>
        <tissue evidence="11">Whole organism</tissue>
    </source>
</reference>
<evidence type="ECO:0000313" key="13">
    <source>
        <dbReference type="Proteomes" id="UP000215902"/>
    </source>
</evidence>
<evidence type="ECO:0000313" key="12">
    <source>
        <dbReference type="EMBL" id="PAA82105.1"/>
    </source>
</evidence>
<feature type="compositionally biased region" description="Basic residues" evidence="9">
    <location>
        <begin position="615"/>
        <end position="626"/>
    </location>
</feature>